<name>A0A673Y293_SALTR</name>
<dbReference type="GO" id="GO:0006897">
    <property type="term" value="P:endocytosis"/>
    <property type="evidence" value="ECO:0007669"/>
    <property type="project" value="TreeGrafter"/>
</dbReference>
<dbReference type="PANTHER" id="PTHR13140:SF381">
    <property type="entry name" value="UNCONVENTIONAL MYOSIN-IG"/>
    <property type="match status" value="1"/>
</dbReference>
<feature type="domain" description="TH1" evidence="10">
    <location>
        <begin position="805"/>
        <end position="983"/>
    </location>
</feature>
<dbReference type="InterPro" id="IPR010926">
    <property type="entry name" value="Myosin_TH1"/>
</dbReference>
<evidence type="ECO:0000313" key="11">
    <source>
        <dbReference type="Ensembl" id="ENSSTUP00000028636.1"/>
    </source>
</evidence>
<dbReference type="Gene3D" id="3.40.850.10">
    <property type="entry name" value="Kinesin motor domain"/>
    <property type="match status" value="1"/>
</dbReference>
<evidence type="ECO:0000256" key="3">
    <source>
        <dbReference type="ARBA" id="ARBA00022741"/>
    </source>
</evidence>
<dbReference type="GO" id="GO:0005886">
    <property type="term" value="C:plasma membrane"/>
    <property type="evidence" value="ECO:0007669"/>
    <property type="project" value="TreeGrafter"/>
</dbReference>
<evidence type="ECO:0000256" key="6">
    <source>
        <dbReference type="ARBA" id="ARBA00023175"/>
    </source>
</evidence>
<evidence type="ECO:0000259" key="10">
    <source>
        <dbReference type="PROSITE" id="PS51757"/>
    </source>
</evidence>
<keyword evidence="12" id="KW-1185">Reference proteome</keyword>
<dbReference type="SMART" id="SM00242">
    <property type="entry name" value="MYSc"/>
    <property type="match status" value="1"/>
</dbReference>
<protein>
    <submittedName>
        <fullName evidence="11">Myosin IG</fullName>
    </submittedName>
</protein>
<dbReference type="PRINTS" id="PR00193">
    <property type="entry name" value="MYOSINHEAVY"/>
</dbReference>
<dbReference type="InterPro" id="IPR001609">
    <property type="entry name" value="Myosin_head_motor_dom-like"/>
</dbReference>
<evidence type="ECO:0000256" key="5">
    <source>
        <dbReference type="ARBA" id="ARBA00023123"/>
    </source>
</evidence>
<dbReference type="GO" id="GO:0051015">
    <property type="term" value="F:actin filament binding"/>
    <property type="evidence" value="ECO:0007669"/>
    <property type="project" value="TreeGrafter"/>
</dbReference>
<dbReference type="Ensembl" id="ENSSTUT00000029967.1">
    <property type="protein sequence ID" value="ENSSTUP00000028636.1"/>
    <property type="gene ID" value="ENSSTUG00000011213.1"/>
</dbReference>
<dbReference type="Gene3D" id="1.20.120.720">
    <property type="entry name" value="Myosin VI head, motor domain, U50 subdomain"/>
    <property type="match status" value="1"/>
</dbReference>
<dbReference type="InterPro" id="IPR027417">
    <property type="entry name" value="P-loop_NTPase"/>
</dbReference>
<dbReference type="PANTHER" id="PTHR13140">
    <property type="entry name" value="MYOSIN"/>
    <property type="match status" value="1"/>
</dbReference>
<dbReference type="Proteomes" id="UP000472277">
    <property type="component" value="Chromosome 34"/>
</dbReference>
<sequence>MAALEGLEFGKSDFVLLDEVNIEQFMENLKLRFENAHIYTFIGEGVVSVNPYKQMDIYGKEDINAYRGRELYENPPHLYAVADAAYKAMKRRAKDTCIVVSGESGAGKTEASKYIMQYIAAITNPSQRAEVESVKNVLLKSNCVLEAFGNAKTNRNDNSSRFGKYMDINFNFNGNPTGGHINNYLLEKSRVVQQNGGERNFHSFYQLLRGGSDVMLKSLHLHNDPANYVYTREGPTFSMCGMLSALNVIGFSEEEIHSIYRILGTVLILGNLQFETDSESVRVVGMGDVSHIAELTSTEPDNVTKSLLYRTVATGDGEVIEKGHSEKEACFGRDAFTKALYERLFGWIVGRINAVIEVKDYNPVLHGKNTVIGVLDIYGFEIFDNNSFEQFCINYCNEKLQQLFIQLILCQEQDEYRREGIKWQHIDYFNNQIIVDLVEQPHKGIISVLDEACLSVGKVTDTVCLESMDAKLGQHPHYTSRKLTPSDKTMEFNRDFRIRHYAGDVTYSIEGFLDKNKDPLYQDFKRLMFNSSNPVMKEMWPDGQLSITEVTKRPLTAATLFKNSIVALVEKLGCKEPYYVRCIKPNDMKSPLLFDDARCQHQVAYLGLLENVRVRRAGFAYRQAYTRFLQRYKMTCVYTWPNHLMETDREAVEAIVTQHGFQDDVAYGHTKLFVRTPKSLFTLEQERAVLIPVLVLFLQKVWRGALARMRCQRMRAIFAIMGCYKRYKVKVHFWEVERRFANVCNMADYGKSVEWPTPPAALTQFHSITQKLHRRWRAWQMVKNIPQSDMGAVRAKVAALGALNGERKDWGCGRSWERDYLANVSHSHSTLRNKDEYNQVIFSGFCRKMNRFNKSTDRALLITDKHIYKLDPKKQFKVLKRLPLEVVTGLSVTAGVDQMVALHTSSQDDALLYIQRGELCPDQDRIGELVGTLIDHFTRSRELETLSRRLWGPKSVTVETKAGQAIADFRKSRDGFTLLIPSN</sequence>
<keyword evidence="3 8" id="KW-0547">Nucleotide-binding</keyword>
<keyword evidence="7 8" id="KW-0009">Actin-binding</keyword>
<dbReference type="Gene3D" id="1.10.10.820">
    <property type="match status" value="1"/>
</dbReference>
<evidence type="ECO:0000259" key="9">
    <source>
        <dbReference type="PROSITE" id="PS51456"/>
    </source>
</evidence>
<evidence type="ECO:0000256" key="2">
    <source>
        <dbReference type="ARBA" id="ARBA00008314"/>
    </source>
</evidence>
<dbReference type="FunFam" id="1.20.58.530:FF:000004">
    <property type="entry name" value="Unconventional myosin ID"/>
    <property type="match status" value="1"/>
</dbReference>
<dbReference type="GO" id="GO:0005938">
    <property type="term" value="C:cell cortex"/>
    <property type="evidence" value="ECO:0007669"/>
    <property type="project" value="UniProtKB-SubCell"/>
</dbReference>
<feature type="domain" description="Myosin motor" evidence="9">
    <location>
        <begin position="9"/>
        <end position="688"/>
    </location>
</feature>
<feature type="region of interest" description="Actin-binding" evidence="8">
    <location>
        <begin position="565"/>
        <end position="587"/>
    </location>
</feature>
<comment type="similarity">
    <text evidence="2 8">Belongs to the TRAFAC class myosin-kinesin ATPase superfamily. Myosin family.</text>
</comment>
<organism evidence="11 12">
    <name type="scientific">Salmo trutta</name>
    <name type="common">Brown trout</name>
    <dbReference type="NCBI Taxonomy" id="8032"/>
    <lineage>
        <taxon>Eukaryota</taxon>
        <taxon>Metazoa</taxon>
        <taxon>Chordata</taxon>
        <taxon>Craniata</taxon>
        <taxon>Vertebrata</taxon>
        <taxon>Euteleostomi</taxon>
        <taxon>Actinopterygii</taxon>
        <taxon>Neopterygii</taxon>
        <taxon>Teleostei</taxon>
        <taxon>Protacanthopterygii</taxon>
        <taxon>Salmoniformes</taxon>
        <taxon>Salmonidae</taxon>
        <taxon>Salmoninae</taxon>
        <taxon>Salmo</taxon>
    </lineage>
</organism>
<dbReference type="Gene3D" id="1.20.58.530">
    <property type="match status" value="1"/>
</dbReference>
<dbReference type="GO" id="GO:0000146">
    <property type="term" value="F:microfilament motor activity"/>
    <property type="evidence" value="ECO:0007669"/>
    <property type="project" value="TreeGrafter"/>
</dbReference>
<evidence type="ECO:0000256" key="8">
    <source>
        <dbReference type="PROSITE-ProRule" id="PRU00782"/>
    </source>
</evidence>
<evidence type="ECO:0000256" key="7">
    <source>
        <dbReference type="ARBA" id="ARBA00023203"/>
    </source>
</evidence>
<keyword evidence="4 8" id="KW-0067">ATP-binding</keyword>
<dbReference type="CDD" id="cd01378">
    <property type="entry name" value="MYSc_Myo1"/>
    <property type="match status" value="1"/>
</dbReference>
<dbReference type="SUPFAM" id="SSF52540">
    <property type="entry name" value="P-loop containing nucleoside triphosphate hydrolases"/>
    <property type="match status" value="1"/>
</dbReference>
<feature type="binding site" evidence="8">
    <location>
        <begin position="102"/>
        <end position="109"/>
    </location>
    <ligand>
        <name>ATP</name>
        <dbReference type="ChEBI" id="CHEBI:30616"/>
    </ligand>
</feature>
<keyword evidence="6 8" id="KW-0505">Motor protein</keyword>
<dbReference type="GeneTree" id="ENSGT00940000158053"/>
<dbReference type="PROSITE" id="PS51456">
    <property type="entry name" value="MYOSIN_MOTOR"/>
    <property type="match status" value="1"/>
</dbReference>
<dbReference type="GO" id="GO:0005902">
    <property type="term" value="C:microvillus"/>
    <property type="evidence" value="ECO:0007669"/>
    <property type="project" value="TreeGrafter"/>
</dbReference>
<dbReference type="InterPro" id="IPR036072">
    <property type="entry name" value="MYSc_Myo1"/>
</dbReference>
<accession>A0A673Y293</accession>
<dbReference type="Gene3D" id="1.20.5.4820">
    <property type="match status" value="1"/>
</dbReference>
<evidence type="ECO:0000256" key="4">
    <source>
        <dbReference type="ARBA" id="ARBA00022840"/>
    </source>
</evidence>
<dbReference type="InterPro" id="IPR036961">
    <property type="entry name" value="Kinesin_motor_dom_sf"/>
</dbReference>
<evidence type="ECO:0000256" key="1">
    <source>
        <dbReference type="ARBA" id="ARBA00004544"/>
    </source>
</evidence>
<dbReference type="PROSITE" id="PS51757">
    <property type="entry name" value="TH1"/>
    <property type="match status" value="1"/>
</dbReference>
<dbReference type="GO" id="GO:0030048">
    <property type="term" value="P:actin filament-based movement"/>
    <property type="evidence" value="ECO:0007669"/>
    <property type="project" value="TreeGrafter"/>
</dbReference>
<dbReference type="AlphaFoldDB" id="A0A673Y293"/>
<reference evidence="11" key="2">
    <citation type="submission" date="2025-09" db="UniProtKB">
        <authorList>
            <consortium name="Ensembl"/>
        </authorList>
    </citation>
    <scope>IDENTIFICATION</scope>
</reference>
<keyword evidence="5 8" id="KW-0518">Myosin</keyword>
<gene>
    <name evidence="11" type="primary">MYO1G</name>
    <name evidence="11" type="synonym">LOC115174099</name>
</gene>
<dbReference type="Pfam" id="PF06017">
    <property type="entry name" value="Myosin_TH1"/>
    <property type="match status" value="1"/>
</dbReference>
<dbReference type="GO" id="GO:0007015">
    <property type="term" value="P:actin filament organization"/>
    <property type="evidence" value="ECO:0007669"/>
    <property type="project" value="TreeGrafter"/>
</dbReference>
<reference evidence="11" key="1">
    <citation type="submission" date="2025-08" db="UniProtKB">
        <authorList>
            <consortium name="Ensembl"/>
        </authorList>
    </citation>
    <scope>IDENTIFICATION</scope>
</reference>
<dbReference type="Pfam" id="PF00063">
    <property type="entry name" value="Myosin_head"/>
    <property type="match status" value="1"/>
</dbReference>
<proteinExistence type="inferred from homology"/>
<dbReference type="GO" id="GO:0005524">
    <property type="term" value="F:ATP binding"/>
    <property type="evidence" value="ECO:0007669"/>
    <property type="project" value="UniProtKB-UniRule"/>
</dbReference>
<evidence type="ECO:0000313" key="12">
    <source>
        <dbReference type="Proteomes" id="UP000472277"/>
    </source>
</evidence>
<dbReference type="GO" id="GO:0016459">
    <property type="term" value="C:myosin complex"/>
    <property type="evidence" value="ECO:0007669"/>
    <property type="project" value="UniProtKB-KW"/>
</dbReference>
<comment type="subcellular location">
    <subcellularLocation>
        <location evidence="1">Cytoplasm</location>
        <location evidence="1">Cell cortex</location>
    </subcellularLocation>
</comment>